<gene>
    <name evidence="6" type="primary">ubiG_2</name>
    <name evidence="5" type="synonym">ubiG</name>
    <name evidence="6" type="ORF">BN59_03409</name>
</gene>
<comment type="similarity">
    <text evidence="5">Belongs to the methyltransferase superfamily. UbiG/COQ3 family.</text>
</comment>
<dbReference type="UniPathway" id="UPA00232"/>
<dbReference type="GO" id="GO:0102208">
    <property type="term" value="F:2-polyprenyl-6-hydroxyphenol methylase activity"/>
    <property type="evidence" value="ECO:0007669"/>
    <property type="project" value="UniProtKB-EC"/>
</dbReference>
<dbReference type="Proteomes" id="UP000044071">
    <property type="component" value="Unassembled WGS sequence"/>
</dbReference>
<dbReference type="PANTHER" id="PTHR43464">
    <property type="entry name" value="METHYLTRANSFERASE"/>
    <property type="match status" value="1"/>
</dbReference>
<dbReference type="GO" id="GO:0032259">
    <property type="term" value="P:methylation"/>
    <property type="evidence" value="ECO:0007669"/>
    <property type="project" value="UniProtKB-KW"/>
</dbReference>
<dbReference type="STRING" id="1034943.BN59_03409"/>
<dbReference type="RefSeq" id="WP_044012251.1">
    <property type="nucleotide sequence ID" value="NZ_CCVW01000004.1"/>
</dbReference>
<evidence type="ECO:0000256" key="1">
    <source>
        <dbReference type="ARBA" id="ARBA00022603"/>
    </source>
</evidence>
<dbReference type="eggNOG" id="COG2227">
    <property type="taxonomic scope" value="Bacteria"/>
</dbReference>
<keyword evidence="2 5" id="KW-0808">Transferase</keyword>
<evidence type="ECO:0000256" key="2">
    <source>
        <dbReference type="ARBA" id="ARBA00022679"/>
    </source>
</evidence>
<dbReference type="NCBIfam" id="TIGR01983">
    <property type="entry name" value="UbiG"/>
    <property type="match status" value="1"/>
</dbReference>
<evidence type="ECO:0000256" key="5">
    <source>
        <dbReference type="HAMAP-Rule" id="MF_00472"/>
    </source>
</evidence>
<protein>
    <recommendedName>
        <fullName evidence="5">Ubiquinone biosynthesis O-methyltransferase</fullName>
    </recommendedName>
    <alternativeName>
        <fullName evidence="5">2-polyprenyl-6-hydroxyphenol methylase</fullName>
        <ecNumber evidence="5">2.1.1.222</ecNumber>
    </alternativeName>
    <alternativeName>
        <fullName evidence="5">3-demethylubiquinone 3-O-methyltransferase</fullName>
        <ecNumber evidence="5">2.1.1.64</ecNumber>
    </alternativeName>
</protein>
<dbReference type="GO" id="GO:0010420">
    <property type="term" value="F:polyprenyldihydroxybenzoate methyltransferase activity"/>
    <property type="evidence" value="ECO:0007669"/>
    <property type="project" value="InterPro"/>
</dbReference>
<feature type="binding site" evidence="5">
    <location>
        <position position="79"/>
    </location>
    <ligand>
        <name>S-adenosyl-L-methionine</name>
        <dbReference type="ChEBI" id="CHEBI:59789"/>
    </ligand>
</feature>
<sequence>MTNKSTVDSQEIAKFAQHAAHWWDKNGPLKTLHDINPARIEYILSYQDLAKKTVLDVGCGGGILSEAMAAAGAQVNGLDVASDALAVAEEHAKKSRLAINYVCSPIEDYEAKAFDIVTCMEMLEHVQEPQLVIEHCARLLKPEGYLFLSTINRTLKAYATAVVAAEYILGLLPRQTHDFAKFIKPSELASMVRNAGLEFCGMVGMSYNPISRTAKLVESVEVNYLLACYKPK</sequence>
<evidence type="ECO:0000313" key="6">
    <source>
        <dbReference type="EMBL" id="CDZ79092.1"/>
    </source>
</evidence>
<feature type="binding site" evidence="5">
    <location>
        <position position="120"/>
    </location>
    <ligand>
        <name>S-adenosyl-L-methionine</name>
        <dbReference type="ChEBI" id="CHEBI:59789"/>
    </ligand>
</feature>
<comment type="function">
    <text evidence="5">O-methyltransferase that catalyzes the 2 O-methylation steps in the ubiquinone biosynthetic pathway.</text>
</comment>
<dbReference type="PANTHER" id="PTHR43464:SF19">
    <property type="entry name" value="UBIQUINONE BIOSYNTHESIS O-METHYLTRANSFERASE, MITOCHONDRIAL"/>
    <property type="match status" value="1"/>
</dbReference>
<keyword evidence="4 5" id="KW-0949">S-adenosyl-L-methionine</keyword>
<proteinExistence type="inferred from homology"/>
<feature type="binding site" evidence="5">
    <location>
        <position position="39"/>
    </location>
    <ligand>
        <name>S-adenosyl-L-methionine</name>
        <dbReference type="ChEBI" id="CHEBI:59789"/>
    </ligand>
</feature>
<organism evidence="6 7">
    <name type="scientific">Legionella massiliensis</name>
    <dbReference type="NCBI Taxonomy" id="1034943"/>
    <lineage>
        <taxon>Bacteria</taxon>
        <taxon>Pseudomonadati</taxon>
        <taxon>Pseudomonadota</taxon>
        <taxon>Gammaproteobacteria</taxon>
        <taxon>Legionellales</taxon>
        <taxon>Legionellaceae</taxon>
        <taxon>Legionella</taxon>
    </lineage>
</organism>
<comment type="catalytic activity">
    <reaction evidence="5">
        <text>a 3-demethylubiquinol + S-adenosyl-L-methionine = a ubiquinol + S-adenosyl-L-homocysteine + H(+)</text>
        <dbReference type="Rhea" id="RHEA:44380"/>
        <dbReference type="Rhea" id="RHEA-COMP:9566"/>
        <dbReference type="Rhea" id="RHEA-COMP:10914"/>
        <dbReference type="ChEBI" id="CHEBI:15378"/>
        <dbReference type="ChEBI" id="CHEBI:17976"/>
        <dbReference type="ChEBI" id="CHEBI:57856"/>
        <dbReference type="ChEBI" id="CHEBI:59789"/>
        <dbReference type="ChEBI" id="CHEBI:84422"/>
        <dbReference type="EC" id="2.1.1.64"/>
    </reaction>
</comment>
<evidence type="ECO:0000256" key="3">
    <source>
        <dbReference type="ARBA" id="ARBA00022688"/>
    </source>
</evidence>
<reference evidence="6 7" key="1">
    <citation type="submission" date="2014-06" db="EMBL/GenBank/DDBJ databases">
        <authorList>
            <person name="Urmite Genomes Urmite Genomes"/>
        </authorList>
    </citation>
    <scope>NUCLEOTIDE SEQUENCE [LARGE SCALE GENOMIC DNA]</scope>
</reference>
<keyword evidence="6" id="KW-0830">Ubiquinone</keyword>
<dbReference type="EMBL" id="CCSB01000004">
    <property type="protein sequence ID" value="CDZ79092.1"/>
    <property type="molecule type" value="Genomic_DNA"/>
</dbReference>
<feature type="binding site" evidence="5">
    <location>
        <position position="58"/>
    </location>
    <ligand>
        <name>S-adenosyl-L-methionine</name>
        <dbReference type="ChEBI" id="CHEBI:59789"/>
    </ligand>
</feature>
<dbReference type="AlphaFoldDB" id="A0A078L1G9"/>
<dbReference type="SUPFAM" id="SSF53335">
    <property type="entry name" value="S-adenosyl-L-methionine-dependent methyltransferases"/>
    <property type="match status" value="1"/>
</dbReference>
<comment type="catalytic activity">
    <reaction evidence="5">
        <text>a 3-(all-trans-polyprenyl)benzene-1,2-diol + S-adenosyl-L-methionine = a 2-methoxy-6-(all-trans-polyprenyl)phenol + S-adenosyl-L-homocysteine + H(+)</text>
        <dbReference type="Rhea" id="RHEA:31411"/>
        <dbReference type="Rhea" id="RHEA-COMP:9550"/>
        <dbReference type="Rhea" id="RHEA-COMP:9551"/>
        <dbReference type="ChEBI" id="CHEBI:15378"/>
        <dbReference type="ChEBI" id="CHEBI:57856"/>
        <dbReference type="ChEBI" id="CHEBI:59789"/>
        <dbReference type="ChEBI" id="CHEBI:62729"/>
        <dbReference type="ChEBI" id="CHEBI:62731"/>
        <dbReference type="EC" id="2.1.1.222"/>
    </reaction>
</comment>
<dbReference type="OrthoDB" id="9801538at2"/>
<dbReference type="Pfam" id="PF13489">
    <property type="entry name" value="Methyltransf_23"/>
    <property type="match status" value="1"/>
</dbReference>
<keyword evidence="1 5" id="KW-0489">Methyltransferase</keyword>
<dbReference type="EC" id="2.1.1.64" evidence="5"/>
<dbReference type="InterPro" id="IPR029063">
    <property type="entry name" value="SAM-dependent_MTases_sf"/>
</dbReference>
<evidence type="ECO:0000313" key="7">
    <source>
        <dbReference type="Proteomes" id="UP000044071"/>
    </source>
</evidence>
<dbReference type="Gene3D" id="3.40.50.150">
    <property type="entry name" value="Vaccinia Virus protein VP39"/>
    <property type="match status" value="1"/>
</dbReference>
<evidence type="ECO:0000256" key="4">
    <source>
        <dbReference type="ARBA" id="ARBA00022691"/>
    </source>
</evidence>
<keyword evidence="3 5" id="KW-0831">Ubiquinone biosynthesis</keyword>
<dbReference type="HAMAP" id="MF_00472">
    <property type="entry name" value="UbiG"/>
    <property type="match status" value="1"/>
</dbReference>
<dbReference type="InterPro" id="IPR010233">
    <property type="entry name" value="UbiG_MeTrfase"/>
</dbReference>
<accession>A0A078L1G9</accession>
<dbReference type="GO" id="GO:0061542">
    <property type="term" value="F:3-demethylubiquinol 3-O-methyltransferase activity"/>
    <property type="evidence" value="ECO:0007669"/>
    <property type="project" value="UniProtKB-UniRule"/>
</dbReference>
<dbReference type="EC" id="2.1.1.222" evidence="5"/>
<dbReference type="CDD" id="cd02440">
    <property type="entry name" value="AdoMet_MTases"/>
    <property type="match status" value="1"/>
</dbReference>
<comment type="pathway">
    <text evidence="5">Cofactor biosynthesis; ubiquinone biosynthesis.</text>
</comment>
<keyword evidence="7" id="KW-1185">Reference proteome</keyword>
<name>A0A078L1G9_9GAMM</name>